<evidence type="ECO:0000313" key="3">
    <source>
        <dbReference type="Proteomes" id="UP000502665"/>
    </source>
</evidence>
<sequence length="62" mass="6579">MPTHAWQKSSYCGQGESCVHISADPGTIHLTESADPSHSVLTTTRTAFAALLDAVSARRPGR</sequence>
<evidence type="ECO:0000313" key="2">
    <source>
        <dbReference type="EMBL" id="QJT02358.1"/>
    </source>
</evidence>
<dbReference type="EMBL" id="CP049838">
    <property type="protein sequence ID" value="QJT02358.1"/>
    <property type="molecule type" value="Genomic_DNA"/>
</dbReference>
<gene>
    <name evidence="2" type="ORF">G9272_20185</name>
</gene>
<protein>
    <submittedName>
        <fullName evidence="2">DUF397 domain-containing protein</fullName>
    </submittedName>
</protein>
<feature type="domain" description="DUF397" evidence="1">
    <location>
        <begin position="5"/>
        <end position="55"/>
    </location>
</feature>
<name>A0A6M4WQF1_9ACTN</name>
<dbReference type="InterPro" id="IPR007278">
    <property type="entry name" value="DUF397"/>
</dbReference>
<dbReference type="Pfam" id="PF04149">
    <property type="entry name" value="DUF397"/>
    <property type="match status" value="1"/>
</dbReference>
<keyword evidence="3" id="KW-1185">Reference proteome</keyword>
<dbReference type="RefSeq" id="WP_057600714.1">
    <property type="nucleotide sequence ID" value="NZ_CP049838.1"/>
</dbReference>
<accession>A0A6M4WQF1</accession>
<dbReference type="Proteomes" id="UP000502665">
    <property type="component" value="Chromosome"/>
</dbReference>
<reference evidence="2" key="1">
    <citation type="submission" date="2020-03" db="EMBL/GenBank/DDBJ databases">
        <title>Molecular networking-based the target discovery of potent antiproliferative macrolactams: 5/6/7/16 polycyclic ansamycins and glycosylated trienomycin from Streptomyces cacaoi subsp. asoensis.</title>
        <authorList>
            <person name="Liu L.-L."/>
        </authorList>
    </citation>
    <scope>NUCLEOTIDE SEQUENCE [LARGE SCALE GENOMIC DNA]</scope>
    <source>
        <strain evidence="2">H2S5</strain>
    </source>
</reference>
<organism evidence="2 3">
    <name type="scientific">Streptomyces asoensis</name>
    <dbReference type="NCBI Taxonomy" id="249586"/>
    <lineage>
        <taxon>Bacteria</taxon>
        <taxon>Bacillati</taxon>
        <taxon>Actinomycetota</taxon>
        <taxon>Actinomycetes</taxon>
        <taxon>Kitasatosporales</taxon>
        <taxon>Streptomycetaceae</taxon>
        <taxon>Streptomyces</taxon>
    </lineage>
</organism>
<dbReference type="AlphaFoldDB" id="A0A6M4WQF1"/>
<proteinExistence type="predicted"/>
<evidence type="ECO:0000259" key="1">
    <source>
        <dbReference type="Pfam" id="PF04149"/>
    </source>
</evidence>